<dbReference type="InterPro" id="IPR045863">
    <property type="entry name" value="CorA_TM1_TM2"/>
</dbReference>
<evidence type="ECO:0000256" key="6">
    <source>
        <dbReference type="SAM" id="Phobius"/>
    </source>
</evidence>
<dbReference type="Gene3D" id="1.20.58.340">
    <property type="entry name" value="Magnesium transport protein CorA, transmembrane region"/>
    <property type="match status" value="1"/>
</dbReference>
<evidence type="ECO:0000256" key="1">
    <source>
        <dbReference type="ARBA" id="ARBA00004141"/>
    </source>
</evidence>
<name>A0A0G2HX34_9PEZI</name>
<feature type="transmembrane region" description="Helical" evidence="6">
    <location>
        <begin position="315"/>
        <end position="335"/>
    </location>
</feature>
<dbReference type="Pfam" id="PF01544">
    <property type="entry name" value="CorA"/>
    <property type="match status" value="1"/>
</dbReference>
<dbReference type="GO" id="GO:0016020">
    <property type="term" value="C:membrane"/>
    <property type="evidence" value="ECO:0007669"/>
    <property type="project" value="UniProtKB-SubCell"/>
</dbReference>
<evidence type="ECO:0000256" key="2">
    <source>
        <dbReference type="ARBA" id="ARBA00022692"/>
    </source>
</evidence>
<dbReference type="Proteomes" id="UP000034680">
    <property type="component" value="Unassembled WGS sequence"/>
</dbReference>
<evidence type="ECO:0000313" key="7">
    <source>
        <dbReference type="EMBL" id="KKY32525.1"/>
    </source>
</evidence>
<keyword evidence="8" id="KW-1185">Reference proteome</keyword>
<accession>A0A0G2HX34</accession>
<evidence type="ECO:0000256" key="5">
    <source>
        <dbReference type="SAM" id="MobiDB-lite"/>
    </source>
</evidence>
<dbReference type="OrthoDB" id="5361176at2759"/>
<feature type="region of interest" description="Disordered" evidence="5">
    <location>
        <begin position="409"/>
        <end position="434"/>
    </location>
</feature>
<evidence type="ECO:0000313" key="8">
    <source>
        <dbReference type="Proteomes" id="UP000034680"/>
    </source>
</evidence>
<feature type="transmembrane region" description="Helical" evidence="6">
    <location>
        <begin position="347"/>
        <end position="376"/>
    </location>
</feature>
<proteinExistence type="predicted"/>
<protein>
    <submittedName>
        <fullName evidence="7">Putative mg2+ transporter zinc transport protein</fullName>
    </submittedName>
</protein>
<keyword evidence="4 6" id="KW-0472">Membrane</keyword>
<organism evidence="7 8">
    <name type="scientific">Diaporthe ampelina</name>
    <dbReference type="NCBI Taxonomy" id="1214573"/>
    <lineage>
        <taxon>Eukaryota</taxon>
        <taxon>Fungi</taxon>
        <taxon>Dikarya</taxon>
        <taxon>Ascomycota</taxon>
        <taxon>Pezizomycotina</taxon>
        <taxon>Sordariomycetes</taxon>
        <taxon>Sordariomycetidae</taxon>
        <taxon>Diaporthales</taxon>
        <taxon>Diaporthaceae</taxon>
        <taxon>Diaporthe</taxon>
    </lineage>
</organism>
<evidence type="ECO:0000256" key="3">
    <source>
        <dbReference type="ARBA" id="ARBA00022989"/>
    </source>
</evidence>
<comment type="caution">
    <text evidence="7">The sequence shown here is derived from an EMBL/GenBank/DDBJ whole genome shotgun (WGS) entry which is preliminary data.</text>
</comment>
<reference evidence="7 8" key="2">
    <citation type="submission" date="2015-05" db="EMBL/GenBank/DDBJ databases">
        <authorList>
            <person name="Morales-Cruz A."/>
            <person name="Amrine K.C."/>
            <person name="Cantu D."/>
        </authorList>
    </citation>
    <scope>NUCLEOTIDE SEQUENCE [LARGE SCALE GENOMIC DNA]</scope>
    <source>
        <strain evidence="7">DA912</strain>
    </source>
</reference>
<dbReference type="InterPro" id="IPR002523">
    <property type="entry name" value="MgTranspt_CorA/ZnTranspt_ZntB"/>
</dbReference>
<sequence length="578" mass="66428">MDLFASLTSPRTAQQAKKRFLWLPHANAETALLCWAASPEQERAAISLFFDRHSKYEKYVWDDTTMVLNTWKTELHLSFYVLVDTSTPRHVGLPPPTADLLPGELRREIRRASMSFRFDGDFFDRYWTCHFVEHVPNKLHQVEWSLPFDASGKNVDKQWWQRKVLELFLLNDILCEVDDGAMEVLSQVRKELGVEESSLSFSILDSEAYSSSKDNWHRFEQILHAVEEDLTSILNTLQKWTSRERDRGQEKPRWTRSDERKYRGAINKYRGATERQIRDLGMHRDTIRKLKDTLATSRQKIRDDRELHRNENIRYFTYVTVIFLPLGFAASFYSMNGAPENDLLSSLIKFAAGAFAVTVALLASAKTLFLAVDVLVGPLRRMRSKAGLAIEKYSRSTREESWLMMHRVKPGESDEQGKGSPPPPPSRAKASGQEHIAHDDVNHRSLSPILFWPAYIFIEIPARRVLVAIFELKSGSLSPQAIAHIIAGVVLVPVFGLSWLVKVIFVNIQDVVEFLKHIGDLIPKWSTSSKPRNKDDDAAAFLRRFEQMTNTPEASRPLKMLQERMNRKLKTSTTAQED</sequence>
<dbReference type="SUPFAM" id="SSF144083">
    <property type="entry name" value="Magnesium transport protein CorA, transmembrane region"/>
    <property type="match status" value="1"/>
</dbReference>
<keyword evidence="3 6" id="KW-1133">Transmembrane helix</keyword>
<gene>
    <name evidence="7" type="ORF">UCDDA912_g07505</name>
</gene>
<feature type="transmembrane region" description="Helical" evidence="6">
    <location>
        <begin position="481"/>
        <end position="501"/>
    </location>
</feature>
<evidence type="ECO:0000256" key="4">
    <source>
        <dbReference type="ARBA" id="ARBA00023136"/>
    </source>
</evidence>
<dbReference type="STRING" id="1214573.A0A0G2HX34"/>
<comment type="subcellular location">
    <subcellularLocation>
        <location evidence="1">Membrane</location>
        <topology evidence="1">Multi-pass membrane protein</topology>
    </subcellularLocation>
</comment>
<feature type="region of interest" description="Disordered" evidence="5">
    <location>
        <begin position="550"/>
        <end position="578"/>
    </location>
</feature>
<dbReference type="GO" id="GO:0046873">
    <property type="term" value="F:metal ion transmembrane transporter activity"/>
    <property type="evidence" value="ECO:0007669"/>
    <property type="project" value="InterPro"/>
</dbReference>
<dbReference type="AlphaFoldDB" id="A0A0G2HX34"/>
<reference evidence="7 8" key="1">
    <citation type="submission" date="2015-05" db="EMBL/GenBank/DDBJ databases">
        <title>Distinctive expansion of gene families associated with plant cell wall degradation and secondary metabolism in the genomes of grapevine trunk pathogens.</title>
        <authorList>
            <person name="Lawrence D.P."/>
            <person name="Travadon R."/>
            <person name="Rolshausen P.E."/>
            <person name="Baumgartner K."/>
        </authorList>
    </citation>
    <scope>NUCLEOTIDE SEQUENCE [LARGE SCALE GENOMIC DNA]</scope>
    <source>
        <strain evidence="7">DA912</strain>
    </source>
</reference>
<dbReference type="EMBL" id="LCUC01000298">
    <property type="protein sequence ID" value="KKY32525.1"/>
    <property type="molecule type" value="Genomic_DNA"/>
</dbReference>
<keyword evidence="2 6" id="KW-0812">Transmembrane</keyword>